<organism evidence="1 2">
    <name type="scientific">Desulfitobacterium chlororespirans DSM 11544</name>
    <dbReference type="NCBI Taxonomy" id="1121395"/>
    <lineage>
        <taxon>Bacteria</taxon>
        <taxon>Bacillati</taxon>
        <taxon>Bacillota</taxon>
        <taxon>Clostridia</taxon>
        <taxon>Eubacteriales</taxon>
        <taxon>Desulfitobacteriaceae</taxon>
        <taxon>Desulfitobacterium</taxon>
    </lineage>
</organism>
<dbReference type="STRING" id="1121395.SAMN02745215_02787"/>
<dbReference type="Proteomes" id="UP000184010">
    <property type="component" value="Unassembled WGS sequence"/>
</dbReference>
<dbReference type="AlphaFoldDB" id="A0A1M7TZB9"/>
<reference evidence="2" key="1">
    <citation type="submission" date="2016-12" db="EMBL/GenBank/DDBJ databases">
        <authorList>
            <person name="Varghese N."/>
            <person name="Submissions S."/>
        </authorList>
    </citation>
    <scope>NUCLEOTIDE SEQUENCE [LARGE SCALE GENOMIC DNA]</scope>
    <source>
        <strain evidence="2">DSM 11544</strain>
    </source>
</reference>
<dbReference type="EMBL" id="FRDN01000008">
    <property type="protein sequence ID" value="SHN76035.1"/>
    <property type="molecule type" value="Genomic_DNA"/>
</dbReference>
<dbReference type="RefSeq" id="WP_072773149.1">
    <property type="nucleotide sequence ID" value="NZ_FRDN01000008.1"/>
</dbReference>
<dbReference type="SUPFAM" id="SSF69279">
    <property type="entry name" value="Phage tail proteins"/>
    <property type="match status" value="1"/>
</dbReference>
<gene>
    <name evidence="1" type="ORF">SAMN02745215_02787</name>
</gene>
<evidence type="ECO:0000313" key="1">
    <source>
        <dbReference type="EMBL" id="SHN76035.1"/>
    </source>
</evidence>
<keyword evidence="2" id="KW-1185">Reference proteome</keyword>
<proteinExistence type="predicted"/>
<name>A0A1M7TZB9_9FIRM</name>
<protein>
    <submittedName>
        <fullName evidence="1">Phage protein D</fullName>
    </submittedName>
</protein>
<sequence>MAKCEFSKLEESYKGFINPDFTIKVGQKTVQKDFAIVDLKVKMSAAYDIGSCEFTVAGIMDLEEGEIRKEVLSTFKTGEVVVVEMGYTSSLQGVFKGYINSIAYEFSGQGPAITVECLDAKGALVNNKTWVNFGKKDIKEIVTSILNEKCKDYADIGTIESDFDAGEEGAYDESPEIKKDVDDYQYLKAFAERTNNSFCVIYDKIYFCKNLAEKAEVGIKLEWGKHLLTFAMEHDISQQIGAVEVYGMDHIEHKTFSGKATNTDEVPTVVKNKVIMINDPKGVVNEGQATALAKHTLAAHQTQFVTCKGSTIGLPDLKAGDKVEIGGMGEGLNGTYYLTHVTHSINGGGYLTSFDGLRPA</sequence>
<accession>A0A1M7TZB9</accession>
<evidence type="ECO:0000313" key="2">
    <source>
        <dbReference type="Proteomes" id="UP000184010"/>
    </source>
</evidence>